<dbReference type="Gene3D" id="1.10.357.10">
    <property type="entry name" value="Tetracycline Repressor, domain 2"/>
    <property type="match status" value="1"/>
</dbReference>
<proteinExistence type="predicted"/>
<dbReference type="PROSITE" id="PS50977">
    <property type="entry name" value="HTH_TETR_2"/>
    <property type="match status" value="1"/>
</dbReference>
<accession>A0A9D2UXY7</accession>
<evidence type="ECO:0000313" key="5">
    <source>
        <dbReference type="Proteomes" id="UP000786989"/>
    </source>
</evidence>
<organism evidence="4 5">
    <name type="scientific">Slackia equolifaciens</name>
    <dbReference type="NCBI Taxonomy" id="498718"/>
    <lineage>
        <taxon>Bacteria</taxon>
        <taxon>Bacillati</taxon>
        <taxon>Actinomycetota</taxon>
        <taxon>Coriobacteriia</taxon>
        <taxon>Eggerthellales</taxon>
        <taxon>Eggerthellaceae</taxon>
        <taxon>Slackia</taxon>
    </lineage>
</organism>
<feature type="domain" description="HTH tetR-type" evidence="3">
    <location>
        <begin position="13"/>
        <end position="73"/>
    </location>
</feature>
<gene>
    <name evidence="4" type="ORF">K8U77_08845</name>
</gene>
<evidence type="ECO:0000256" key="2">
    <source>
        <dbReference type="PROSITE-ProRule" id="PRU00335"/>
    </source>
</evidence>
<evidence type="ECO:0000313" key="4">
    <source>
        <dbReference type="EMBL" id="HJF66201.1"/>
    </source>
</evidence>
<dbReference type="PANTHER" id="PTHR43479">
    <property type="entry name" value="ACREF/ENVCD OPERON REPRESSOR-RELATED"/>
    <property type="match status" value="1"/>
</dbReference>
<dbReference type="EMBL" id="DYWI01000172">
    <property type="protein sequence ID" value="HJF66201.1"/>
    <property type="molecule type" value="Genomic_DNA"/>
</dbReference>
<dbReference type="InterPro" id="IPR001647">
    <property type="entry name" value="HTH_TetR"/>
</dbReference>
<dbReference type="PANTHER" id="PTHR43479:SF11">
    <property type="entry name" value="ACREF_ENVCD OPERON REPRESSOR-RELATED"/>
    <property type="match status" value="1"/>
</dbReference>
<dbReference type="InterPro" id="IPR050624">
    <property type="entry name" value="HTH-type_Tx_Regulator"/>
</dbReference>
<feature type="DNA-binding region" description="H-T-H motif" evidence="2">
    <location>
        <begin position="36"/>
        <end position="55"/>
    </location>
</feature>
<name>A0A9D2UXY7_9ACTN</name>
<evidence type="ECO:0000256" key="1">
    <source>
        <dbReference type="ARBA" id="ARBA00023125"/>
    </source>
</evidence>
<sequence length="213" mass="24521">MAEKAEKMNDLRVERTRRAIQQAFHEMVNEGAKRITVKELAERAGINRKTFYLHYDSIEALYSEELERILDEYFDNYETTPEAPEDIAGHAIRFFLYLAQQPPAIERLICTPAYFDDFGDKLYRHQMDRYASAGNPFEDLPYVSYGKSELVLSFIRSTALGFYRQWVRDNKSVDPNEAAELLAALTCHGINWLLVDKQCNQLATPAPSSPAQL</sequence>
<reference evidence="4" key="1">
    <citation type="journal article" date="2021" name="PeerJ">
        <title>Extensive microbial diversity within the chicken gut microbiome revealed by metagenomics and culture.</title>
        <authorList>
            <person name="Gilroy R."/>
            <person name="Ravi A."/>
            <person name="Getino M."/>
            <person name="Pursley I."/>
            <person name="Horton D.L."/>
            <person name="Alikhan N.F."/>
            <person name="Baker D."/>
            <person name="Gharbi K."/>
            <person name="Hall N."/>
            <person name="Watson M."/>
            <person name="Adriaenssens E.M."/>
            <person name="Foster-Nyarko E."/>
            <person name="Jarju S."/>
            <person name="Secka A."/>
            <person name="Antonio M."/>
            <person name="Oren A."/>
            <person name="Chaudhuri R.R."/>
            <person name="La Ragione R."/>
            <person name="Hildebrand F."/>
            <person name="Pallen M.J."/>
        </authorList>
    </citation>
    <scope>NUCLEOTIDE SEQUENCE</scope>
    <source>
        <strain evidence="4">ChiGjej6B6-11269</strain>
    </source>
</reference>
<evidence type="ECO:0000259" key="3">
    <source>
        <dbReference type="PROSITE" id="PS50977"/>
    </source>
</evidence>
<protein>
    <submittedName>
        <fullName evidence="4">TetR/AcrR family transcriptional regulator</fullName>
    </submittedName>
</protein>
<dbReference type="AlphaFoldDB" id="A0A9D2UXY7"/>
<dbReference type="Proteomes" id="UP000786989">
    <property type="component" value="Unassembled WGS sequence"/>
</dbReference>
<comment type="caution">
    <text evidence="4">The sequence shown here is derived from an EMBL/GenBank/DDBJ whole genome shotgun (WGS) entry which is preliminary data.</text>
</comment>
<keyword evidence="1 2" id="KW-0238">DNA-binding</keyword>
<dbReference type="InterPro" id="IPR009057">
    <property type="entry name" value="Homeodomain-like_sf"/>
</dbReference>
<reference evidence="4" key="2">
    <citation type="submission" date="2021-09" db="EMBL/GenBank/DDBJ databases">
        <authorList>
            <person name="Gilroy R."/>
        </authorList>
    </citation>
    <scope>NUCLEOTIDE SEQUENCE</scope>
    <source>
        <strain evidence="4">ChiGjej6B6-11269</strain>
    </source>
</reference>
<dbReference type="Pfam" id="PF00440">
    <property type="entry name" value="TetR_N"/>
    <property type="match status" value="1"/>
</dbReference>
<dbReference type="GO" id="GO:0003677">
    <property type="term" value="F:DNA binding"/>
    <property type="evidence" value="ECO:0007669"/>
    <property type="project" value="UniProtKB-UniRule"/>
</dbReference>
<dbReference type="SUPFAM" id="SSF46689">
    <property type="entry name" value="Homeodomain-like"/>
    <property type="match status" value="1"/>
</dbReference>